<evidence type="ECO:0000313" key="1">
    <source>
        <dbReference type="EMBL" id="SJN41179.1"/>
    </source>
</evidence>
<reference evidence="1 2" key="1">
    <citation type="submission" date="2017-02" db="EMBL/GenBank/DDBJ databases">
        <authorList>
            <person name="Peterson S.W."/>
        </authorList>
    </citation>
    <scope>NUCLEOTIDE SEQUENCE [LARGE SCALE GENOMIC DNA]</scope>
    <source>
        <strain evidence="1 2">LSP_Lj1</strain>
    </source>
</reference>
<dbReference type="EMBL" id="FUKQ01000047">
    <property type="protein sequence ID" value="SJN41179.1"/>
    <property type="molecule type" value="Genomic_DNA"/>
</dbReference>
<name>A0A1R4KA48_9ACTN</name>
<dbReference type="STRING" id="1255658.FM114_12540"/>
<gene>
    <name evidence="1" type="ORF">FM114_12540</name>
</gene>
<keyword evidence="2" id="KW-1185">Reference proteome</keyword>
<keyword evidence="1" id="KW-0808">Transferase</keyword>
<accession>A0A1R4KA48</accession>
<dbReference type="OrthoDB" id="3466127at2"/>
<protein>
    <submittedName>
        <fullName evidence="1">GCN5-related N-acetyltransferase</fullName>
    </submittedName>
</protein>
<evidence type="ECO:0000313" key="2">
    <source>
        <dbReference type="Proteomes" id="UP000188342"/>
    </source>
</evidence>
<dbReference type="RefSeq" id="WP_094765478.1">
    <property type="nucleotide sequence ID" value="NZ_FUKQ01000047.1"/>
</dbReference>
<organism evidence="1 2">
    <name type="scientific">Luteococcus japonicus LSP_Lj1</name>
    <dbReference type="NCBI Taxonomy" id="1255658"/>
    <lineage>
        <taxon>Bacteria</taxon>
        <taxon>Bacillati</taxon>
        <taxon>Actinomycetota</taxon>
        <taxon>Actinomycetes</taxon>
        <taxon>Propionibacteriales</taxon>
        <taxon>Propionibacteriaceae</taxon>
        <taxon>Luteococcus</taxon>
    </lineage>
</organism>
<proteinExistence type="predicted"/>
<dbReference type="AlphaFoldDB" id="A0A1R4KA48"/>
<dbReference type="Proteomes" id="UP000188342">
    <property type="component" value="Unassembled WGS sequence"/>
</dbReference>
<dbReference type="GO" id="GO:0016740">
    <property type="term" value="F:transferase activity"/>
    <property type="evidence" value="ECO:0007669"/>
    <property type="project" value="UniProtKB-KW"/>
</dbReference>
<sequence length="120" mass="13869">MDIEEIFPPFGLRITCGPLELRCVREGDIREVSELIVSGIYDPDEYLPFLRRWAEDPPELIPANTMRFYWGTFATFQPDDWHLVLAVREHGRIVGVQDLTAKDFPITRSIETGSWLGRGF</sequence>
<dbReference type="InterPro" id="IPR016181">
    <property type="entry name" value="Acyl_CoA_acyltransferase"/>
</dbReference>
<dbReference type="Gene3D" id="3.40.630.30">
    <property type="match status" value="1"/>
</dbReference>
<dbReference type="SUPFAM" id="SSF55729">
    <property type="entry name" value="Acyl-CoA N-acyltransferases (Nat)"/>
    <property type="match status" value="1"/>
</dbReference>